<organism evidence="3 4">
    <name type="scientific">Ignelater luminosus</name>
    <name type="common">Cucubano</name>
    <name type="synonym">Pyrophorus luminosus</name>
    <dbReference type="NCBI Taxonomy" id="2038154"/>
    <lineage>
        <taxon>Eukaryota</taxon>
        <taxon>Metazoa</taxon>
        <taxon>Ecdysozoa</taxon>
        <taxon>Arthropoda</taxon>
        <taxon>Hexapoda</taxon>
        <taxon>Insecta</taxon>
        <taxon>Pterygota</taxon>
        <taxon>Neoptera</taxon>
        <taxon>Endopterygota</taxon>
        <taxon>Coleoptera</taxon>
        <taxon>Polyphaga</taxon>
        <taxon>Elateriformia</taxon>
        <taxon>Elateroidea</taxon>
        <taxon>Elateridae</taxon>
        <taxon>Agrypninae</taxon>
        <taxon>Pyrophorini</taxon>
        <taxon>Ignelater</taxon>
    </lineage>
</organism>
<dbReference type="Pfam" id="PF25597">
    <property type="entry name" value="SH3_retrovirus"/>
    <property type="match status" value="1"/>
</dbReference>
<proteinExistence type="predicted"/>
<feature type="compositionally biased region" description="Basic and acidic residues" evidence="1">
    <location>
        <begin position="78"/>
        <end position="89"/>
    </location>
</feature>
<reference evidence="3" key="1">
    <citation type="submission" date="2019-08" db="EMBL/GenBank/DDBJ databases">
        <title>The genome of the North American firefly Photinus pyralis.</title>
        <authorList>
            <consortium name="Photinus pyralis genome working group"/>
            <person name="Fallon T.R."/>
            <person name="Sander Lower S.E."/>
            <person name="Weng J.-K."/>
        </authorList>
    </citation>
    <scope>NUCLEOTIDE SEQUENCE</scope>
    <source>
        <strain evidence="3">TRF0915ILg1</strain>
        <tissue evidence="3">Whole body</tissue>
    </source>
</reference>
<accession>A0A8K0GGI4</accession>
<feature type="domain" description="Retroviral polymerase SH3-like" evidence="2">
    <location>
        <begin position="1"/>
        <end position="43"/>
    </location>
</feature>
<dbReference type="InterPro" id="IPR057670">
    <property type="entry name" value="SH3_retrovirus"/>
</dbReference>
<gene>
    <name evidence="3" type="ORF">ILUMI_08967</name>
</gene>
<evidence type="ECO:0000256" key="1">
    <source>
        <dbReference type="SAM" id="MobiDB-lite"/>
    </source>
</evidence>
<feature type="region of interest" description="Disordered" evidence="1">
    <location>
        <begin position="71"/>
        <end position="90"/>
    </location>
</feature>
<dbReference type="EMBL" id="VTPC01004404">
    <property type="protein sequence ID" value="KAF2897208.1"/>
    <property type="molecule type" value="Genomic_DNA"/>
</dbReference>
<evidence type="ECO:0000259" key="2">
    <source>
        <dbReference type="Pfam" id="PF25597"/>
    </source>
</evidence>
<dbReference type="OrthoDB" id="6819349at2759"/>
<comment type="caution">
    <text evidence="3">The sequence shown here is derived from an EMBL/GenBank/DDBJ whole genome shotgun (WGS) entry which is preliminary data.</text>
</comment>
<sequence>MDKKAIKGYLIGYDDDERYKIWVKEENRVVFCKNVVFQKRSSNCDRVKLPLRDMIQNEGKLEEFKNEEFLSDSDLEEPDKGQDSPRNLRDSSALIKSVHLNNYVKFSEGIMTDKER</sequence>
<keyword evidence="4" id="KW-1185">Reference proteome</keyword>
<evidence type="ECO:0000313" key="4">
    <source>
        <dbReference type="Proteomes" id="UP000801492"/>
    </source>
</evidence>
<evidence type="ECO:0000313" key="3">
    <source>
        <dbReference type="EMBL" id="KAF2897208.1"/>
    </source>
</evidence>
<name>A0A8K0GGI4_IGNLU</name>
<dbReference type="Proteomes" id="UP000801492">
    <property type="component" value="Unassembled WGS sequence"/>
</dbReference>
<dbReference type="AlphaFoldDB" id="A0A8K0GGI4"/>
<protein>
    <recommendedName>
        <fullName evidence="2">Retroviral polymerase SH3-like domain-containing protein</fullName>
    </recommendedName>
</protein>